<accession>A0ABW4NEQ4</accession>
<dbReference type="PANTHER" id="PTHR11079">
    <property type="entry name" value="CYTOSINE DEAMINASE FAMILY MEMBER"/>
    <property type="match status" value="1"/>
</dbReference>
<gene>
    <name evidence="2" type="ORF">ACFSC3_12030</name>
</gene>
<dbReference type="SUPFAM" id="SSF53927">
    <property type="entry name" value="Cytidine deaminase-like"/>
    <property type="match status" value="1"/>
</dbReference>
<name>A0ABW4NEQ4_9SPHN</name>
<dbReference type="Gene3D" id="3.40.140.10">
    <property type="entry name" value="Cytidine Deaminase, domain 2"/>
    <property type="match status" value="1"/>
</dbReference>
<evidence type="ECO:0000259" key="1">
    <source>
        <dbReference type="PROSITE" id="PS51747"/>
    </source>
</evidence>
<dbReference type="Proteomes" id="UP001597283">
    <property type="component" value="Unassembled WGS sequence"/>
</dbReference>
<dbReference type="RefSeq" id="WP_380940686.1">
    <property type="nucleotide sequence ID" value="NZ_JBHUFC010000003.1"/>
</dbReference>
<dbReference type="CDD" id="cd01285">
    <property type="entry name" value="nucleoside_deaminase"/>
    <property type="match status" value="1"/>
</dbReference>
<dbReference type="InterPro" id="IPR016193">
    <property type="entry name" value="Cytidine_deaminase-like"/>
</dbReference>
<dbReference type="PROSITE" id="PS51747">
    <property type="entry name" value="CYT_DCMP_DEAMINASES_2"/>
    <property type="match status" value="1"/>
</dbReference>
<proteinExistence type="predicted"/>
<protein>
    <submittedName>
        <fullName evidence="2">Nucleoside deaminase</fullName>
        <ecNumber evidence="2">3.5.4.33</ecNumber>
    </submittedName>
</protein>
<keyword evidence="2" id="KW-0378">Hydrolase</keyword>
<dbReference type="Pfam" id="PF00383">
    <property type="entry name" value="dCMP_cyt_deam_1"/>
    <property type="match status" value="1"/>
</dbReference>
<reference evidence="3" key="1">
    <citation type="journal article" date="2019" name="Int. J. Syst. Evol. Microbiol.">
        <title>The Global Catalogue of Microorganisms (GCM) 10K type strain sequencing project: providing services to taxonomists for standard genome sequencing and annotation.</title>
        <authorList>
            <consortium name="The Broad Institute Genomics Platform"/>
            <consortium name="The Broad Institute Genome Sequencing Center for Infectious Disease"/>
            <person name="Wu L."/>
            <person name="Ma J."/>
        </authorList>
    </citation>
    <scope>NUCLEOTIDE SEQUENCE [LARGE SCALE GENOMIC DNA]</scope>
    <source>
        <strain evidence="3">Q85</strain>
    </source>
</reference>
<dbReference type="EC" id="3.5.4.33" evidence="2"/>
<comment type="caution">
    <text evidence="2">The sequence shown here is derived from an EMBL/GenBank/DDBJ whole genome shotgun (WGS) entry which is preliminary data.</text>
</comment>
<dbReference type="PANTHER" id="PTHR11079:SF162">
    <property type="entry name" value="RIBOFLAVIN BIOSYNTHESIS PROTEIN PYRD, CHLOROPLASTIC"/>
    <property type="match status" value="1"/>
</dbReference>
<dbReference type="InterPro" id="IPR002125">
    <property type="entry name" value="CMP_dCMP_dom"/>
</dbReference>
<dbReference type="GO" id="GO:0052717">
    <property type="term" value="F:tRNA-specific adenosine-34 deaminase activity"/>
    <property type="evidence" value="ECO:0007669"/>
    <property type="project" value="UniProtKB-EC"/>
</dbReference>
<organism evidence="2 3">
    <name type="scientific">Sphingomonas floccifaciens</name>
    <dbReference type="NCBI Taxonomy" id="1844115"/>
    <lineage>
        <taxon>Bacteria</taxon>
        <taxon>Pseudomonadati</taxon>
        <taxon>Pseudomonadota</taxon>
        <taxon>Alphaproteobacteria</taxon>
        <taxon>Sphingomonadales</taxon>
        <taxon>Sphingomonadaceae</taxon>
        <taxon>Sphingomonas</taxon>
    </lineage>
</organism>
<evidence type="ECO:0000313" key="3">
    <source>
        <dbReference type="Proteomes" id="UP001597283"/>
    </source>
</evidence>
<evidence type="ECO:0000313" key="2">
    <source>
        <dbReference type="EMBL" id="MFD1788301.1"/>
    </source>
</evidence>
<dbReference type="EMBL" id="JBHUFC010000003">
    <property type="protein sequence ID" value="MFD1788301.1"/>
    <property type="molecule type" value="Genomic_DNA"/>
</dbReference>
<feature type="domain" description="CMP/dCMP-type deaminase" evidence="1">
    <location>
        <begin position="3"/>
        <end position="120"/>
    </location>
</feature>
<sequence length="163" mass="18056">MNVDDERWMRRAIEVARSKGSDPADSPLGSVIVLDGREIAAERNQTEELPDATAHAEMMAIRRACEAIGEMELRGATLYSTLQPCGMCTMASIWSKVGRVVYGAGRDDVHEMYFEARHVDTLAFIADAYRDDVVIEGGCLREECASLYYPPDADLPPQEQANL</sequence>
<keyword evidence="3" id="KW-1185">Reference proteome</keyword>